<dbReference type="PANTHER" id="PTHR43547">
    <property type="entry name" value="TWO-COMPONENT HISTIDINE KINASE"/>
    <property type="match status" value="1"/>
</dbReference>
<dbReference type="InterPro" id="IPR011110">
    <property type="entry name" value="Reg_prop"/>
</dbReference>
<dbReference type="Gene3D" id="1.10.287.130">
    <property type="match status" value="1"/>
</dbReference>
<keyword evidence="9" id="KW-0812">Transmembrane</keyword>
<dbReference type="InterPro" id="IPR036097">
    <property type="entry name" value="HisK_dim/P_sf"/>
</dbReference>
<dbReference type="RefSeq" id="WP_279296696.1">
    <property type="nucleotide sequence ID" value="NZ_JAOTIF010000005.1"/>
</dbReference>
<evidence type="ECO:0000256" key="8">
    <source>
        <dbReference type="ARBA" id="ARBA00023012"/>
    </source>
</evidence>
<dbReference type="InterPro" id="IPR003594">
    <property type="entry name" value="HATPase_dom"/>
</dbReference>
<dbReference type="SMART" id="SM00387">
    <property type="entry name" value="HATPase_c"/>
    <property type="match status" value="1"/>
</dbReference>
<dbReference type="EC" id="2.7.13.3" evidence="2"/>
<dbReference type="InterPro" id="IPR015943">
    <property type="entry name" value="WD40/YVTN_repeat-like_dom_sf"/>
</dbReference>
<dbReference type="Pfam" id="PF07494">
    <property type="entry name" value="Reg_prop"/>
    <property type="match status" value="7"/>
</dbReference>
<dbReference type="InterPro" id="IPR003661">
    <property type="entry name" value="HisK_dim/P_dom"/>
</dbReference>
<evidence type="ECO:0000256" key="1">
    <source>
        <dbReference type="ARBA" id="ARBA00000085"/>
    </source>
</evidence>
<gene>
    <name evidence="11" type="ORF">OCK74_08995</name>
</gene>
<keyword evidence="3" id="KW-0597">Phosphoprotein</keyword>
<comment type="caution">
    <text evidence="11">The sequence shown here is derived from an EMBL/GenBank/DDBJ whole genome shotgun (WGS) entry which is preliminary data.</text>
</comment>
<dbReference type="Gene3D" id="2.60.40.10">
    <property type="entry name" value="Immunoglobulins"/>
    <property type="match status" value="1"/>
</dbReference>
<organism evidence="11 12">
    <name type="scientific">Paraflavisolibacter caeni</name>
    <dbReference type="NCBI Taxonomy" id="2982496"/>
    <lineage>
        <taxon>Bacteria</taxon>
        <taxon>Pseudomonadati</taxon>
        <taxon>Bacteroidota</taxon>
        <taxon>Chitinophagia</taxon>
        <taxon>Chitinophagales</taxon>
        <taxon>Chitinophagaceae</taxon>
        <taxon>Paraflavisolibacter</taxon>
    </lineage>
</organism>
<dbReference type="Pfam" id="PF02518">
    <property type="entry name" value="HATPase_c"/>
    <property type="match status" value="1"/>
</dbReference>
<dbReference type="SMART" id="SM00388">
    <property type="entry name" value="HisKA"/>
    <property type="match status" value="1"/>
</dbReference>
<evidence type="ECO:0000259" key="10">
    <source>
        <dbReference type="PROSITE" id="PS50109"/>
    </source>
</evidence>
<evidence type="ECO:0000313" key="11">
    <source>
        <dbReference type="EMBL" id="MCU7549251.1"/>
    </source>
</evidence>
<dbReference type="Gene3D" id="2.130.10.10">
    <property type="entry name" value="YVTN repeat-like/Quinoprotein amine dehydrogenase"/>
    <property type="match status" value="2"/>
</dbReference>
<dbReference type="GO" id="GO:0005524">
    <property type="term" value="F:ATP binding"/>
    <property type="evidence" value="ECO:0007669"/>
    <property type="project" value="UniProtKB-KW"/>
</dbReference>
<dbReference type="SUPFAM" id="SSF47384">
    <property type="entry name" value="Homodimeric domain of signal transducing histidine kinase"/>
    <property type="match status" value="1"/>
</dbReference>
<feature type="domain" description="Histidine kinase" evidence="10">
    <location>
        <begin position="851"/>
        <end position="1073"/>
    </location>
</feature>
<dbReference type="SUPFAM" id="SSF63829">
    <property type="entry name" value="Calcium-dependent phosphotriesterase"/>
    <property type="match status" value="3"/>
</dbReference>
<dbReference type="FunFam" id="3.30.565.10:FF:000037">
    <property type="entry name" value="Hybrid sensor histidine kinase/response regulator"/>
    <property type="match status" value="1"/>
</dbReference>
<evidence type="ECO:0000256" key="3">
    <source>
        <dbReference type="ARBA" id="ARBA00022553"/>
    </source>
</evidence>
<keyword evidence="7 11" id="KW-0067">ATP-binding</keyword>
<dbReference type="InterPro" id="IPR004358">
    <property type="entry name" value="Sig_transdc_His_kin-like_C"/>
</dbReference>
<evidence type="ECO:0000256" key="4">
    <source>
        <dbReference type="ARBA" id="ARBA00022679"/>
    </source>
</evidence>
<dbReference type="PROSITE" id="PS50109">
    <property type="entry name" value="HIS_KIN"/>
    <property type="match status" value="1"/>
</dbReference>
<dbReference type="CDD" id="cd00082">
    <property type="entry name" value="HisKA"/>
    <property type="match status" value="1"/>
</dbReference>
<reference evidence="11" key="2">
    <citation type="submission" date="2023-04" db="EMBL/GenBank/DDBJ databases">
        <title>Paracnuella aquatica gen. nov., sp. nov., a member of the family Chitinophagaceae isolated from a hot spring.</title>
        <authorList>
            <person name="Wang C."/>
        </authorList>
    </citation>
    <scope>NUCLEOTIDE SEQUENCE</scope>
    <source>
        <strain evidence="11">LB-8</strain>
    </source>
</reference>
<dbReference type="SUPFAM" id="SSF55874">
    <property type="entry name" value="ATPase domain of HSP90 chaperone/DNA topoisomerase II/histidine kinase"/>
    <property type="match status" value="1"/>
</dbReference>
<protein>
    <recommendedName>
        <fullName evidence="2">histidine kinase</fullName>
        <ecNumber evidence="2">2.7.13.3</ecNumber>
    </recommendedName>
</protein>
<sequence>MGRLPALFFLLFFIIIKSQFAAGQQSIVFDHVTVENGLSSGSVLSITQDAKGFIWIGTMDGLNRYDGNKVKIFKSFYQDNPIGPSIKINQLIADKQQNIWIGTNNGLYVYNTRTDSFSVFYAGAGRKNLSHNNIKAIYQDRKGNIWVGTEGGLNKIDYGQPFEFQSIPIINKKDSSGFKNVQAIFENSAGDILVGTTQGIFISKNQKVSDHKWGLIADQLSGISISTIAEDKNKNLWIGTTASGVFKIDKELLIIKHYSHQVGTNTGLVSNVIRKIRTDRKGRLWIGTLKGLNLYDPLTDRFISYVHKPEDPHTLNYNSIYDIFEDQQGSIWVGTFFGGVNIAEAYTTNFKIYQNTDRKNWISSNVISSIVGDQGDNLWIGTEAEGLNYFDRKLQVFRSFKYEENSNAILSSNLVKAILTDNENNLWVGLHSGGVNVLNSSGKKLKEFRKNQLPDAINSDELSCLMQDDKNRIWIGHQEYGINIYDTKAKRMEQFETVYPGKILPTKAITFLFEDSRKNIWIGTKQGLSMLQTADHALKTFLKKNYAGQLKSDYINCVAEDEKGIIWIGTYTGLSYYNPETKSFGTFTSSDGLSGNKVVGILVDNSNNLWISTNNGLSRLDRSRRRFNTFNTYDGLPGNVFNYNSFYKDNEGRLYFGSFNGFIEFNPDEIETNLVTPDIKLTGLSVNGNHVHARDAWGILKNDLSETKKVILNYNQNIVSIDYAVMNFIKPGKNKSSYKLEGYDKDWVFTDTHNASFTNLPPGKYSLLITGCNNDGVWNPNPNVLQITILPPPWKTWWAYATYIFTFLLTVYGIFYFIASRTELKRKLHYEYMVNKKQQELHQMKMDFFTHISHEIRTPLTLILTPVEMLSQIIPENPTSQKLLHSIKTNADRLLKLTNDLMDFRKADSGYTQLKIRQGNLVHFCQSVYAKFLSAATSKSIEFTFTSEEDIIEAYFDPEHLEIVLSNLLSNALKFTPDRGTISMNVARNGNETVHISVCDNGIGIPKESQEMIFTNFYQVDSRGNKKTGSGVGLAFSKSLIELHHGKMYFHSGINKSTGTQETCFFVCLKLGKGHFNESSIILE</sequence>
<dbReference type="InterPro" id="IPR011123">
    <property type="entry name" value="Y_Y_Y"/>
</dbReference>
<dbReference type="AlphaFoldDB" id="A0A9X2XUF9"/>
<dbReference type="Gene3D" id="3.30.565.10">
    <property type="entry name" value="Histidine kinase-like ATPase, C-terminal domain"/>
    <property type="match status" value="1"/>
</dbReference>
<evidence type="ECO:0000256" key="7">
    <source>
        <dbReference type="ARBA" id="ARBA00022840"/>
    </source>
</evidence>
<dbReference type="InterPro" id="IPR005467">
    <property type="entry name" value="His_kinase_dom"/>
</dbReference>
<keyword evidence="12" id="KW-1185">Reference proteome</keyword>
<accession>A0A9X2XUF9</accession>
<dbReference type="PRINTS" id="PR00344">
    <property type="entry name" value="BCTRLSENSOR"/>
</dbReference>
<evidence type="ECO:0000256" key="6">
    <source>
        <dbReference type="ARBA" id="ARBA00022777"/>
    </source>
</evidence>
<keyword evidence="4" id="KW-0808">Transferase</keyword>
<dbReference type="PANTHER" id="PTHR43547:SF2">
    <property type="entry name" value="HYBRID SIGNAL TRANSDUCTION HISTIDINE KINASE C"/>
    <property type="match status" value="1"/>
</dbReference>
<dbReference type="GO" id="GO:0000155">
    <property type="term" value="F:phosphorelay sensor kinase activity"/>
    <property type="evidence" value="ECO:0007669"/>
    <property type="project" value="InterPro"/>
</dbReference>
<keyword evidence="9" id="KW-1133">Transmembrane helix</keyword>
<dbReference type="FunFam" id="2.60.40.10:FF:000791">
    <property type="entry name" value="Two-component system sensor histidine kinase/response regulator"/>
    <property type="match status" value="1"/>
</dbReference>
<dbReference type="Pfam" id="PF00512">
    <property type="entry name" value="HisKA"/>
    <property type="match status" value="1"/>
</dbReference>
<keyword evidence="5" id="KW-0547">Nucleotide-binding</keyword>
<evidence type="ECO:0000256" key="9">
    <source>
        <dbReference type="SAM" id="Phobius"/>
    </source>
</evidence>
<dbReference type="Proteomes" id="UP001155483">
    <property type="component" value="Unassembled WGS sequence"/>
</dbReference>
<keyword evidence="8" id="KW-0902">Two-component regulatory system</keyword>
<dbReference type="EMBL" id="JAOTIF010000005">
    <property type="protein sequence ID" value="MCU7549251.1"/>
    <property type="molecule type" value="Genomic_DNA"/>
</dbReference>
<keyword evidence="6" id="KW-0418">Kinase</keyword>
<dbReference type="InterPro" id="IPR013783">
    <property type="entry name" value="Ig-like_fold"/>
</dbReference>
<proteinExistence type="predicted"/>
<dbReference type="Pfam" id="PF07495">
    <property type="entry name" value="Y_Y_Y"/>
    <property type="match status" value="1"/>
</dbReference>
<feature type="transmembrane region" description="Helical" evidence="9">
    <location>
        <begin position="797"/>
        <end position="819"/>
    </location>
</feature>
<comment type="catalytic activity">
    <reaction evidence="1">
        <text>ATP + protein L-histidine = ADP + protein N-phospho-L-histidine.</text>
        <dbReference type="EC" id="2.7.13.3"/>
    </reaction>
</comment>
<dbReference type="InterPro" id="IPR036890">
    <property type="entry name" value="HATPase_C_sf"/>
</dbReference>
<keyword evidence="9" id="KW-0472">Membrane</keyword>
<name>A0A9X2XUF9_9BACT</name>
<evidence type="ECO:0000256" key="2">
    <source>
        <dbReference type="ARBA" id="ARBA00012438"/>
    </source>
</evidence>
<evidence type="ECO:0000313" key="12">
    <source>
        <dbReference type="Proteomes" id="UP001155483"/>
    </source>
</evidence>
<reference evidence="11" key="1">
    <citation type="submission" date="2022-09" db="EMBL/GenBank/DDBJ databases">
        <authorList>
            <person name="Yuan C."/>
            <person name="Ke Z."/>
        </authorList>
    </citation>
    <scope>NUCLEOTIDE SEQUENCE</scope>
    <source>
        <strain evidence="11">LB-8</strain>
    </source>
</reference>
<evidence type="ECO:0000256" key="5">
    <source>
        <dbReference type="ARBA" id="ARBA00022741"/>
    </source>
</evidence>